<sequence>MTLKDGNSLKVFKTKRKSREQLEHVAHAHKYSMYAQYACIAATDLLLCVVMHVWSEEDFLSKKLNLVSVERKEFSNPMELK</sequence>
<name>A0ABP0G646_CLALP</name>
<comment type="caution">
    <text evidence="1">The sequence shown here is derived from an EMBL/GenBank/DDBJ whole genome shotgun (WGS) entry which is preliminary data.</text>
</comment>
<dbReference type="EMBL" id="CAWYQH010000104">
    <property type="protein sequence ID" value="CAK8687296.1"/>
    <property type="molecule type" value="Genomic_DNA"/>
</dbReference>
<proteinExistence type="predicted"/>
<organism evidence="1 2">
    <name type="scientific">Clavelina lepadiformis</name>
    <name type="common">Light-bulb sea squirt</name>
    <name type="synonym">Ascidia lepadiformis</name>
    <dbReference type="NCBI Taxonomy" id="159417"/>
    <lineage>
        <taxon>Eukaryota</taxon>
        <taxon>Metazoa</taxon>
        <taxon>Chordata</taxon>
        <taxon>Tunicata</taxon>
        <taxon>Ascidiacea</taxon>
        <taxon>Aplousobranchia</taxon>
        <taxon>Clavelinidae</taxon>
        <taxon>Clavelina</taxon>
    </lineage>
</organism>
<protein>
    <submittedName>
        <fullName evidence="1">Uncharacterized protein</fullName>
    </submittedName>
</protein>
<keyword evidence="2" id="KW-1185">Reference proteome</keyword>
<dbReference type="Proteomes" id="UP001642483">
    <property type="component" value="Unassembled WGS sequence"/>
</dbReference>
<reference evidence="1 2" key="1">
    <citation type="submission" date="2024-02" db="EMBL/GenBank/DDBJ databases">
        <authorList>
            <person name="Daric V."/>
            <person name="Darras S."/>
        </authorList>
    </citation>
    <scope>NUCLEOTIDE SEQUENCE [LARGE SCALE GENOMIC DNA]</scope>
</reference>
<gene>
    <name evidence="1" type="ORF">CVLEPA_LOCUS19372</name>
</gene>
<evidence type="ECO:0000313" key="1">
    <source>
        <dbReference type="EMBL" id="CAK8687296.1"/>
    </source>
</evidence>
<feature type="non-terminal residue" evidence="1">
    <location>
        <position position="81"/>
    </location>
</feature>
<evidence type="ECO:0000313" key="2">
    <source>
        <dbReference type="Proteomes" id="UP001642483"/>
    </source>
</evidence>
<accession>A0ABP0G646</accession>